<dbReference type="Pfam" id="PF25832">
    <property type="entry name" value="Fn3_SaeA_2nd"/>
    <property type="match status" value="1"/>
</dbReference>
<organism evidence="7 8">
    <name type="scientific">Aeromicrobium duanguangcaii</name>
    <dbReference type="NCBI Taxonomy" id="2968086"/>
    <lineage>
        <taxon>Bacteria</taxon>
        <taxon>Bacillati</taxon>
        <taxon>Actinomycetota</taxon>
        <taxon>Actinomycetes</taxon>
        <taxon>Propionibacteriales</taxon>
        <taxon>Nocardioidaceae</taxon>
        <taxon>Aeromicrobium</taxon>
    </lineage>
</organism>
<evidence type="ECO:0000259" key="3">
    <source>
        <dbReference type="Pfam" id="PF25833"/>
    </source>
</evidence>
<dbReference type="Pfam" id="PF25834">
    <property type="entry name" value="Fn3_SaeA_4th"/>
    <property type="match status" value="1"/>
</dbReference>
<evidence type="ECO:0000313" key="7">
    <source>
        <dbReference type="EMBL" id="UUI69776.1"/>
    </source>
</evidence>
<dbReference type="InterPro" id="IPR058693">
    <property type="entry name" value="Fn3_SaeA_3rd"/>
</dbReference>
<feature type="domain" description="SaeA first Fn3-like" evidence="2">
    <location>
        <begin position="203"/>
        <end position="288"/>
    </location>
</feature>
<sequence length="729" mass="80446">MSDARERIARADRWWQQLPGGSRPDYDDVETCARLGVEDQSALSKLVLGDTGSLVTTFPTLRRILDATESDMSMGDSDPAGVDTSQVASTEHALEEAQQTVEPSGGGGIRERRVREYVSNARSEGSWHDHLDDDWVARALEDPEALAKMPVSVARKHRRQLQGLLDVGVGGRRTEEGTAEDFTTEPDLTGHLPASHAVVFEPAADDGVILSWPEADSTDFAWFKVFAGDGTRRPLGYEGRLVGQGHDSSVQDMVPVAQWGRKYAVWVHAGANKSAAKAAQPCLWARGVLVAPVRKVHLSSGDRRVAATWTAETGVDRVEVHRFDVGSVPEGRSVSAASVVSGDLSGSNLTGFEENDVPAGTYLYRFYAVALVDDVEYRSVPVEEQVTVQVQVPEVHEIDVTVDDVTGRLTASWQEIQGVHVELHWTDQELVHGVRDHQLDKEGLERLGLGVGTRINTPPTREDGRATVSWDWPGGASRIQVVAVSTEGTAYRVGAAEVRVRLGRVTHLALHERVDEQYLTFAWPEGASAVVVRMQGNEAETDPWNWREIREIDRASHRRYGGIRLGELPAEGCRLALMGYAVEGGRQVQGDSEEIEYPGLYRIRYRFESGLTPQPAASRFWKRREKNEVAAAEDWIHVECEPPKEVDVVLVTMPDRLPLHGSALAGEPRSQRLPLSRLQLDGAKSTLRWKVPAGAGEGWRRLFVDLPDEEQARYAVIDPEVAQLRGRVP</sequence>
<keyword evidence="8" id="KW-1185">Reference proteome</keyword>
<dbReference type="InterPro" id="IPR058694">
    <property type="entry name" value="Fn3_SaeA_4th"/>
</dbReference>
<evidence type="ECO:0000259" key="6">
    <source>
        <dbReference type="Pfam" id="PF25836"/>
    </source>
</evidence>
<name>A0ABY5KJW9_9ACTN</name>
<dbReference type="EMBL" id="CP101990">
    <property type="protein sequence ID" value="UUI69776.1"/>
    <property type="molecule type" value="Genomic_DNA"/>
</dbReference>
<protein>
    <submittedName>
        <fullName evidence="7">Uncharacterized protein</fullName>
    </submittedName>
</protein>
<feature type="region of interest" description="Disordered" evidence="1">
    <location>
        <begin position="71"/>
        <end position="112"/>
    </location>
</feature>
<gene>
    <name evidence="7" type="ORF">NP095_06695</name>
</gene>
<feature type="domain" description="SaeA fifth Fn3-like" evidence="6">
    <location>
        <begin position="636"/>
        <end position="725"/>
    </location>
</feature>
<dbReference type="RefSeq" id="WP_232416751.1">
    <property type="nucleotide sequence ID" value="NZ_CP101990.1"/>
</dbReference>
<dbReference type="Pfam" id="PF25835">
    <property type="entry name" value="Fn3_SaeA_5th"/>
    <property type="match status" value="1"/>
</dbReference>
<dbReference type="InterPro" id="IPR058691">
    <property type="entry name" value="Fn3_SaeA_1st"/>
</dbReference>
<feature type="domain" description="SaeA fourth Fn3-like" evidence="5">
    <location>
        <begin position="505"/>
        <end position="595"/>
    </location>
</feature>
<dbReference type="Pfam" id="PF25833">
    <property type="entry name" value="Fn3_SaeA_3rd"/>
    <property type="match status" value="1"/>
</dbReference>
<dbReference type="Pfam" id="PF25836">
    <property type="entry name" value="Fn3_SaeA_6th"/>
    <property type="match status" value="1"/>
</dbReference>
<dbReference type="InterPro" id="IPR058692">
    <property type="entry name" value="Fn3_SaeA_2nd"/>
</dbReference>
<evidence type="ECO:0000259" key="4">
    <source>
        <dbReference type="Pfam" id="PF25834"/>
    </source>
</evidence>
<proteinExistence type="predicted"/>
<feature type="domain" description="SaeA third Fn3-like" evidence="4">
    <location>
        <begin position="405"/>
        <end position="495"/>
    </location>
</feature>
<feature type="domain" description="SaeA second Fn3-like" evidence="3">
    <location>
        <begin position="293"/>
        <end position="386"/>
    </location>
</feature>
<evidence type="ECO:0000313" key="8">
    <source>
        <dbReference type="Proteomes" id="UP001315860"/>
    </source>
</evidence>
<dbReference type="Proteomes" id="UP001315860">
    <property type="component" value="Chromosome"/>
</dbReference>
<evidence type="ECO:0000259" key="5">
    <source>
        <dbReference type="Pfam" id="PF25835"/>
    </source>
</evidence>
<dbReference type="InterPro" id="IPR058696">
    <property type="entry name" value="Fn3_SaeA_5th"/>
</dbReference>
<reference evidence="7 8" key="1">
    <citation type="submission" date="2022-07" db="EMBL/GenBank/DDBJ databases">
        <title>Novel species in genus Aeromicrobium.</title>
        <authorList>
            <person name="Ye L."/>
        </authorList>
    </citation>
    <scope>NUCLEOTIDE SEQUENCE [LARGE SCALE GENOMIC DNA]</scope>
    <source>
        <strain evidence="8">zg-Y50</strain>
    </source>
</reference>
<accession>A0ABY5KJW9</accession>
<evidence type="ECO:0000259" key="2">
    <source>
        <dbReference type="Pfam" id="PF25832"/>
    </source>
</evidence>
<evidence type="ECO:0000256" key="1">
    <source>
        <dbReference type="SAM" id="MobiDB-lite"/>
    </source>
</evidence>